<dbReference type="HOGENOM" id="CLU_046420_0_1_11"/>
<feature type="transmembrane region" description="Helical" evidence="1">
    <location>
        <begin position="178"/>
        <end position="199"/>
    </location>
</feature>
<evidence type="ECO:0000256" key="1">
    <source>
        <dbReference type="SAM" id="Phobius"/>
    </source>
</evidence>
<reference evidence="3" key="1">
    <citation type="submission" date="2009-09" db="EMBL/GenBank/DDBJ databases">
        <title>The complete genome of Nakamurella multipartita DSM 44233.</title>
        <authorList>
            <consortium name="US DOE Joint Genome Institute (JGI-PGF)"/>
            <person name="Lucas S."/>
            <person name="Copeland A."/>
            <person name="Lapidus A."/>
            <person name="Glavina del Rio T."/>
            <person name="Dalin E."/>
            <person name="Tice H."/>
            <person name="Bruce D."/>
            <person name="Goodwin L."/>
            <person name="Pitluck S."/>
            <person name="Kyrpides N."/>
            <person name="Mavromatis K."/>
            <person name="Ivanova N."/>
            <person name="Ovchinnikova G."/>
            <person name="Sims D."/>
            <person name="Meincke L."/>
            <person name="Brettin T."/>
            <person name="Detter J.C."/>
            <person name="Han C."/>
            <person name="Larimer F."/>
            <person name="Land M."/>
            <person name="Hauser L."/>
            <person name="Markowitz V."/>
            <person name="Cheng J.-F."/>
            <person name="Hugenholtz P."/>
            <person name="Woyke T."/>
            <person name="Wu D."/>
            <person name="Klenk H.-P."/>
            <person name="Eisen J.A."/>
        </authorList>
    </citation>
    <scope>NUCLEOTIDE SEQUENCE [LARGE SCALE GENOMIC DNA]</scope>
    <source>
        <strain evidence="3">ATCC 700099 / DSM 44233 / CIP 104796 / JCM 9543 / NBRC 105858 / Y-104</strain>
    </source>
</reference>
<dbReference type="InParanoid" id="C8XDC8"/>
<dbReference type="PANTHER" id="PTHR38588">
    <property type="entry name" value="BLL0334 PROTEIN"/>
    <property type="match status" value="1"/>
</dbReference>
<accession>C8XDC8</accession>
<dbReference type="STRING" id="479431.Namu_5354"/>
<proteinExistence type="predicted"/>
<keyword evidence="3" id="KW-1185">Reference proteome</keyword>
<dbReference type="EMBL" id="CP001737">
    <property type="protein sequence ID" value="ACV81618.1"/>
    <property type="molecule type" value="Genomic_DNA"/>
</dbReference>
<dbReference type="CDD" id="cd05018">
    <property type="entry name" value="CoxG"/>
    <property type="match status" value="1"/>
</dbReference>
<dbReference type="SUPFAM" id="SSF55961">
    <property type="entry name" value="Bet v1-like"/>
    <property type="match status" value="1"/>
</dbReference>
<dbReference type="Gene3D" id="3.30.530.20">
    <property type="match status" value="1"/>
</dbReference>
<dbReference type="KEGG" id="nml:Namu_5354"/>
<dbReference type="OrthoDB" id="9787428at2"/>
<keyword evidence="1" id="KW-0472">Membrane</keyword>
<name>C8XDC8_NAKMY</name>
<dbReference type="InterPro" id="IPR023393">
    <property type="entry name" value="START-like_dom_sf"/>
</dbReference>
<dbReference type="AlphaFoldDB" id="C8XDC8"/>
<keyword evidence="1" id="KW-1133">Transmembrane helix</keyword>
<dbReference type="Pfam" id="PF06240">
    <property type="entry name" value="COXG"/>
    <property type="match status" value="1"/>
</dbReference>
<dbReference type="InterPro" id="IPR010419">
    <property type="entry name" value="CO_DH_gsu"/>
</dbReference>
<protein>
    <submittedName>
        <fullName evidence="2">Carbon monoxide dehydrogenase subunit G</fullName>
    </submittedName>
</protein>
<evidence type="ECO:0000313" key="2">
    <source>
        <dbReference type="EMBL" id="ACV81618.1"/>
    </source>
</evidence>
<sequence>MKVTGSSVLHASLEQVWQAITDPDVLAGVIPGCEGLTPLAPDRFRLGVTLGVASIKGSYTGEVSFADMAAPHSLTLRANGSGAPGTIDTTVAVTLTGLDEQRTRVDYDADAVVGGMVGGVGQRVLGAVAKRTADAFFTAIDGTFTTAVAVAGPVPVRAAGPTPGPAVAAPAAAPRWDLLGAVAVGAVSALAGVLVGVLVGRRRR</sequence>
<dbReference type="PANTHER" id="PTHR38588:SF1">
    <property type="entry name" value="BLL0334 PROTEIN"/>
    <property type="match status" value="1"/>
</dbReference>
<evidence type="ECO:0000313" key="3">
    <source>
        <dbReference type="Proteomes" id="UP000002218"/>
    </source>
</evidence>
<dbReference type="RefSeq" id="WP_015750418.1">
    <property type="nucleotide sequence ID" value="NC_013235.1"/>
</dbReference>
<keyword evidence="1" id="KW-0812">Transmembrane</keyword>
<organism evidence="2 3">
    <name type="scientific">Nakamurella multipartita (strain ATCC 700099 / DSM 44233 / CIP 104796 / JCM 9543 / NBRC 105858 / Y-104)</name>
    <name type="common">Microsphaera multipartita</name>
    <dbReference type="NCBI Taxonomy" id="479431"/>
    <lineage>
        <taxon>Bacteria</taxon>
        <taxon>Bacillati</taxon>
        <taxon>Actinomycetota</taxon>
        <taxon>Actinomycetes</taxon>
        <taxon>Nakamurellales</taxon>
        <taxon>Nakamurellaceae</taxon>
        <taxon>Nakamurella</taxon>
    </lineage>
</organism>
<dbReference type="Proteomes" id="UP000002218">
    <property type="component" value="Chromosome"/>
</dbReference>
<gene>
    <name evidence="2" type="ordered locus">Namu_5354</name>
</gene>
<reference evidence="2 3" key="2">
    <citation type="journal article" date="2010" name="Stand. Genomic Sci.">
        <title>Complete genome sequence of Nakamurella multipartita type strain (Y-104).</title>
        <authorList>
            <person name="Tice H."/>
            <person name="Mayilraj S."/>
            <person name="Sims D."/>
            <person name="Lapidus A."/>
            <person name="Nolan M."/>
            <person name="Lucas S."/>
            <person name="Glavina Del Rio T."/>
            <person name="Copeland A."/>
            <person name="Cheng J.F."/>
            <person name="Meincke L."/>
            <person name="Bruce D."/>
            <person name="Goodwin L."/>
            <person name="Pitluck S."/>
            <person name="Ivanova N."/>
            <person name="Mavromatis K."/>
            <person name="Ovchinnikova G."/>
            <person name="Pati A."/>
            <person name="Chen A."/>
            <person name="Palaniappan K."/>
            <person name="Land M."/>
            <person name="Hauser L."/>
            <person name="Chang Y.J."/>
            <person name="Jeffries C.D."/>
            <person name="Detter J.C."/>
            <person name="Brettin T."/>
            <person name="Rohde M."/>
            <person name="Goker M."/>
            <person name="Bristow J."/>
            <person name="Eisen J.A."/>
            <person name="Markowitz V."/>
            <person name="Hugenholtz P."/>
            <person name="Kyrpides N.C."/>
            <person name="Klenk H.P."/>
            <person name="Chen F."/>
        </authorList>
    </citation>
    <scope>NUCLEOTIDE SEQUENCE [LARGE SCALE GENOMIC DNA]</scope>
    <source>
        <strain evidence="3">ATCC 700099 / DSM 44233 / CIP 104796 / JCM 9543 / NBRC 105858 / Y-104</strain>
    </source>
</reference>
<dbReference type="eggNOG" id="COG3427">
    <property type="taxonomic scope" value="Bacteria"/>
</dbReference>